<keyword evidence="2" id="KW-1185">Reference proteome</keyword>
<reference evidence="1 2" key="1">
    <citation type="submission" date="2019-02" db="EMBL/GenBank/DDBJ databases">
        <title>Deep-cultivation of Planctomycetes and their phenomic and genomic characterization uncovers novel biology.</title>
        <authorList>
            <person name="Wiegand S."/>
            <person name="Jogler M."/>
            <person name="Boedeker C."/>
            <person name="Pinto D."/>
            <person name="Vollmers J."/>
            <person name="Rivas-Marin E."/>
            <person name="Kohn T."/>
            <person name="Peeters S.H."/>
            <person name="Heuer A."/>
            <person name="Rast P."/>
            <person name="Oberbeckmann S."/>
            <person name="Bunk B."/>
            <person name="Jeske O."/>
            <person name="Meyerdierks A."/>
            <person name="Storesund J.E."/>
            <person name="Kallscheuer N."/>
            <person name="Luecker S."/>
            <person name="Lage O.M."/>
            <person name="Pohl T."/>
            <person name="Merkel B.J."/>
            <person name="Hornburger P."/>
            <person name="Mueller R.-W."/>
            <person name="Bruemmer F."/>
            <person name="Labrenz M."/>
            <person name="Spormann A.M."/>
            <person name="Op den Camp H."/>
            <person name="Overmann J."/>
            <person name="Amann R."/>
            <person name="Jetten M.S.M."/>
            <person name="Mascher T."/>
            <person name="Medema M.H."/>
            <person name="Devos D.P."/>
            <person name="Kaster A.-K."/>
            <person name="Ovreas L."/>
            <person name="Rohde M."/>
            <person name="Galperin M.Y."/>
            <person name="Jogler C."/>
        </authorList>
    </citation>
    <scope>NUCLEOTIDE SEQUENCE [LARGE SCALE GENOMIC DNA]</scope>
    <source>
        <strain evidence="1 2">HG66A1</strain>
    </source>
</reference>
<name>A0A517PPU5_9PLAN</name>
<dbReference type="AlphaFoldDB" id="A0A517PPU5"/>
<sequence>MIRTNATVKMDPFTPPCWRWEVAEQLFNKPALDEIPDDQVTRDALTYLRTGDSSQFPEMHTSRQIFLEDGLRRAALEARILVGQTDAEIAELCKYTPELVQVYADLFFCVRDFPKASDWKLRYAVGKPHYYGYQDHNLRQMWNWFGLMGESLGLNHVIQSYYDELRPDDEPTLSVYLRPTSSVDLRLQAVIAECIFPNFQPESKWEYEFAYYSQLINLLQTQEEKSSALQEYKKDRIKYVYQYLKGKIKSQPPERKEYSTASRSPVREIRKIQERLRSLELGAPNPI</sequence>
<dbReference type="OrthoDB" id="290050at2"/>
<proteinExistence type="predicted"/>
<dbReference type="Proteomes" id="UP000320421">
    <property type="component" value="Chromosome"/>
</dbReference>
<accession>A0A517PPU5</accession>
<protein>
    <submittedName>
        <fullName evidence="1">Uncharacterized protein</fullName>
    </submittedName>
</protein>
<evidence type="ECO:0000313" key="1">
    <source>
        <dbReference type="EMBL" id="QDT21392.1"/>
    </source>
</evidence>
<evidence type="ECO:0000313" key="2">
    <source>
        <dbReference type="Proteomes" id="UP000320421"/>
    </source>
</evidence>
<dbReference type="EMBL" id="CP036266">
    <property type="protein sequence ID" value="QDT21392.1"/>
    <property type="molecule type" value="Genomic_DNA"/>
</dbReference>
<gene>
    <name evidence="1" type="ORF">HG66A1_31930</name>
</gene>
<organism evidence="1 2">
    <name type="scientific">Gimesia chilikensis</name>
    <dbReference type="NCBI Taxonomy" id="2605989"/>
    <lineage>
        <taxon>Bacteria</taxon>
        <taxon>Pseudomonadati</taxon>
        <taxon>Planctomycetota</taxon>
        <taxon>Planctomycetia</taxon>
        <taxon>Planctomycetales</taxon>
        <taxon>Planctomycetaceae</taxon>
        <taxon>Gimesia</taxon>
    </lineage>
</organism>
<dbReference type="RefSeq" id="WP_145185651.1">
    <property type="nucleotide sequence ID" value="NZ_CP036266.1"/>
</dbReference>